<reference evidence="2" key="1">
    <citation type="submission" date="2020-05" db="EMBL/GenBank/DDBJ databases">
        <authorList>
            <person name="Chiriac C."/>
            <person name="Salcher M."/>
            <person name="Ghai R."/>
            <person name="Kavagutti S V."/>
        </authorList>
    </citation>
    <scope>NUCLEOTIDE SEQUENCE</scope>
</reference>
<dbReference type="PANTHER" id="PTHR43798:SF33">
    <property type="entry name" value="HYDROLASE, PUTATIVE (AFU_ORTHOLOGUE AFUA_2G14860)-RELATED"/>
    <property type="match status" value="1"/>
</dbReference>
<protein>
    <submittedName>
        <fullName evidence="2">Unannotated protein</fullName>
    </submittedName>
</protein>
<dbReference type="PRINTS" id="PR00111">
    <property type="entry name" value="ABHYDROLASE"/>
</dbReference>
<dbReference type="PANTHER" id="PTHR43798">
    <property type="entry name" value="MONOACYLGLYCEROL LIPASE"/>
    <property type="match status" value="1"/>
</dbReference>
<organism evidence="2">
    <name type="scientific">freshwater metagenome</name>
    <dbReference type="NCBI Taxonomy" id="449393"/>
    <lineage>
        <taxon>unclassified sequences</taxon>
        <taxon>metagenomes</taxon>
        <taxon>ecological metagenomes</taxon>
    </lineage>
</organism>
<evidence type="ECO:0000313" key="2">
    <source>
        <dbReference type="EMBL" id="CAB4859756.1"/>
    </source>
</evidence>
<dbReference type="InterPro" id="IPR050266">
    <property type="entry name" value="AB_hydrolase_sf"/>
</dbReference>
<dbReference type="InterPro" id="IPR029058">
    <property type="entry name" value="AB_hydrolase_fold"/>
</dbReference>
<dbReference type="GO" id="GO:0016020">
    <property type="term" value="C:membrane"/>
    <property type="evidence" value="ECO:0007669"/>
    <property type="project" value="TreeGrafter"/>
</dbReference>
<dbReference type="Pfam" id="PF00561">
    <property type="entry name" value="Abhydrolase_1"/>
    <property type="match status" value="1"/>
</dbReference>
<accession>A0A6J7CPR9</accession>
<dbReference type="InterPro" id="IPR000073">
    <property type="entry name" value="AB_hydrolase_1"/>
</dbReference>
<evidence type="ECO:0000259" key="1">
    <source>
        <dbReference type="Pfam" id="PF00561"/>
    </source>
</evidence>
<name>A0A6J7CPR9_9ZZZZ</name>
<dbReference type="SUPFAM" id="SSF53474">
    <property type="entry name" value="alpha/beta-Hydrolases"/>
    <property type="match status" value="1"/>
</dbReference>
<dbReference type="AlphaFoldDB" id="A0A6J7CPR9"/>
<feature type="domain" description="AB hydrolase-1" evidence="1">
    <location>
        <begin position="25"/>
        <end position="266"/>
    </location>
</feature>
<dbReference type="EMBL" id="CAFBLQ010000009">
    <property type="protein sequence ID" value="CAB4859756.1"/>
    <property type="molecule type" value="Genomic_DNA"/>
</dbReference>
<gene>
    <name evidence="2" type="ORF">UFOPK3423_00163</name>
</gene>
<dbReference type="Gene3D" id="3.40.50.1820">
    <property type="entry name" value="alpha/beta hydrolase"/>
    <property type="match status" value="1"/>
</dbReference>
<sequence>MSTTHIKTLTLHGRPVSYAHAGAGPVLLLIHGMAGDFHNWQGVIEPLARNHTVIAPDLPGHGGSAPGGGDYSLGALAAGLRDLLVALGHERATLVGHSLGGGIAMQFSYQFPEMTERLVLVSSGGLGPEVNPVLRAAALPGADRFIATTARPAHVVGSAVARGLGLIGLRPSADVAEVARGYASLADPDRRAAFLATLRAVVGTGGQRVHAGDRLYLAEGMPVLIIWGARDPIIPVHHGEQAHELMPGSRLEIFDGVGHMPQLEAPARFVAVLQQFLTDTQPSQYDAEEWRARVQAATDA</sequence>
<proteinExistence type="predicted"/>